<keyword evidence="1" id="KW-0732">Signal</keyword>
<gene>
    <name evidence="2" type="ORF">AT705_18100</name>
</gene>
<accession>A0A0U2PC31</accession>
<evidence type="ECO:0000313" key="2">
    <source>
        <dbReference type="EMBL" id="ALU44685.1"/>
    </source>
</evidence>
<dbReference type="InterPro" id="IPR036116">
    <property type="entry name" value="FN3_sf"/>
</dbReference>
<feature type="signal peptide" evidence="1">
    <location>
        <begin position="1"/>
        <end position="21"/>
    </location>
</feature>
<sequence length="879" mass="99517">MNLRFLLLLAMLHFVASNAFASSAIAPANSYYLLDTKSTGAELSVNSSGASNDGHFFIRWPDFKGPEGIYTLEYRNSQDNNWHIAYNGNHLYYASEHELDSGVYEFRVKCAGYSGCPTSGYLLHTLDVVHDPEYVNLAYHNRQQNVNVYWQQMPSTEGYVIEQSLDYGRNWEEVIPEGQNSKLYHGENHTGFVSTSNDVTVPKQTQIAALQRQGTLSFARQAVAQATSPTAPLGSFRYRIKNCNSVRCGNHTESNQYTEQDLRPLMQDPSFEHGMTQFLPNNAKELEISTARPINGEKSLRVSLENWGYIEWEKKYVTWNNYAPRSGLNGLTARGKLRVDYLAPDARLSVYPVAYYLEGGKGHRLEGQQLVIRRASSSETDRRLVVNTVRGEHTVDAHDIINIDQQIWLSRSHQIKTIKYYVRLVGSQARFHIDDAQLYENGGLGQYDPTLSLYLSNYIGELKSEWTDFARHNNKEAPNEGLEGGQCQRNDGVFRYHVEYTPYGESSWNTFYCGIGTRYFNSASRLHSGKYEFRLKCRGNRRGQNYANCPADGYVRGYSAMLREVESLRAQASQRDYKVYLSWPKTLGAYGYVIEQKTNNSGWGVVTPSSSQSKMIWRGNTMFTENVATIERGLSSGNDYQYRIKACRYTRCQENYGYSNTVRFYGHSMGRTGQVINFKADKPRIIPSEDIVLSWERPKALDGSEFKDFLTYKIYVTKPSSPEFLKWSNINALSIRRGGDTGIQKLGTQRFRILACDSYGQCSGEATTTVEVVGPPPMPLSFSSDQSTIRVGNSIRLSWQMSSNYTSPVTFNVYVIEPGMSNTALIPLLQNSQLTTLEQRMNKPGRHTFLIEACNQDGCSTQRSVDVAAKLSAPILSHH</sequence>
<evidence type="ECO:0000256" key="1">
    <source>
        <dbReference type="SAM" id="SignalP"/>
    </source>
</evidence>
<name>A0A0U2PC31_9GAMM</name>
<dbReference type="KEGG" id="prr:AT705_18100"/>
<evidence type="ECO:0000313" key="3">
    <source>
        <dbReference type="Proteomes" id="UP000069015"/>
    </source>
</evidence>
<proteinExistence type="predicted"/>
<dbReference type="RefSeq" id="WP_058797656.1">
    <property type="nucleotide sequence ID" value="NZ_CP013611.1"/>
</dbReference>
<dbReference type="InterPro" id="IPR013783">
    <property type="entry name" value="Ig-like_fold"/>
</dbReference>
<dbReference type="AlphaFoldDB" id="A0A0U2PC31"/>
<dbReference type="Proteomes" id="UP000069015">
    <property type="component" value="Chromosome 1"/>
</dbReference>
<organism evidence="2 3">
    <name type="scientific">Pseudoalteromonas rubra</name>
    <dbReference type="NCBI Taxonomy" id="43658"/>
    <lineage>
        <taxon>Bacteria</taxon>
        <taxon>Pseudomonadati</taxon>
        <taxon>Pseudomonadota</taxon>
        <taxon>Gammaproteobacteria</taxon>
        <taxon>Alteromonadales</taxon>
        <taxon>Pseudoalteromonadaceae</taxon>
        <taxon>Pseudoalteromonas</taxon>
    </lineage>
</organism>
<evidence type="ECO:0008006" key="4">
    <source>
        <dbReference type="Google" id="ProtNLM"/>
    </source>
</evidence>
<dbReference type="EMBL" id="CP013611">
    <property type="protein sequence ID" value="ALU44685.1"/>
    <property type="molecule type" value="Genomic_DNA"/>
</dbReference>
<dbReference type="SUPFAM" id="SSF49265">
    <property type="entry name" value="Fibronectin type III"/>
    <property type="match status" value="2"/>
</dbReference>
<dbReference type="Gene3D" id="2.60.40.10">
    <property type="entry name" value="Immunoglobulins"/>
    <property type="match status" value="2"/>
</dbReference>
<reference evidence="2 3" key="1">
    <citation type="submission" date="2015-12" db="EMBL/GenBank/DDBJ databases">
        <title>Complete genome sequence of Pseudoalteromonas rubra SCSIO 6842, harboring a conjugative plasmid.</title>
        <authorList>
            <person name="Li B."/>
            <person name="Wang X."/>
        </authorList>
    </citation>
    <scope>NUCLEOTIDE SEQUENCE [LARGE SCALE GENOMIC DNA]</scope>
    <source>
        <strain evidence="2 3">SCSIO 6842</strain>
    </source>
</reference>
<protein>
    <recommendedName>
        <fullName evidence="4">Fibronectin type-III domain-containing protein</fullName>
    </recommendedName>
</protein>
<feature type="chain" id="PRO_5006831705" description="Fibronectin type-III domain-containing protein" evidence="1">
    <location>
        <begin position="22"/>
        <end position="879"/>
    </location>
</feature>